<dbReference type="InterPro" id="IPR058923">
    <property type="entry name" value="RCC1-like_dom"/>
</dbReference>
<sequence length="367" mass="38303">MNDKSSRARIALHQSVTVAMYSWGEGARGQLAQHLQGDDGGALLLEPRAAALSLGPAQVLQQVACGQEHTVVLDADGKVWTCGWNSAGQLGRRKDKDRTAPGAVKGLSAIVGVACGQDHCLALCESGRVFAWGRGSEGQLGIRNFENHIIKPRFGQLGHPKEVSTLAIPSRIQSLTGVPVTQICAGGEHSLVLGLSGLVYCCGANGSGQLGLNRVDEKGALLGDFALLLSSVLRKKLVVLSLTGRFNVCVVPALRELSISSISCGEAHTAVLTQDGSVFTFGEGSYGQLGHNSTANELRPRRVESLEGQAAQIACGSHHTLVLMSSGLLLAFGSGLKGQLGNGDTDGRLVPSPVRATWRHEGAAGHS</sequence>
<dbReference type="EMBL" id="JARO02014321">
    <property type="protein sequence ID" value="KPP58255.1"/>
    <property type="molecule type" value="Genomic_DNA"/>
</dbReference>
<keyword evidence="1" id="KW-0677">Repeat</keyword>
<protein>
    <recommendedName>
        <fullName evidence="3">RCC1-like domain-containing protein</fullName>
    </recommendedName>
</protein>
<evidence type="ECO:0000259" key="3">
    <source>
        <dbReference type="Pfam" id="PF25390"/>
    </source>
</evidence>
<reference evidence="4 5" key="1">
    <citation type="submission" date="2015-08" db="EMBL/GenBank/DDBJ databases">
        <title>The genome of the Asian arowana (Scleropages formosus).</title>
        <authorList>
            <person name="Tan M.H."/>
            <person name="Gan H.M."/>
            <person name="Croft L.J."/>
            <person name="Austin C.M."/>
        </authorList>
    </citation>
    <scope>NUCLEOTIDE SEQUENCE [LARGE SCALE GENOMIC DNA]</scope>
    <source>
        <strain evidence="4">Aro1</strain>
    </source>
</reference>
<feature type="repeat" description="RCC1" evidence="2">
    <location>
        <begin position="77"/>
        <end position="126"/>
    </location>
</feature>
<dbReference type="Pfam" id="PF25390">
    <property type="entry name" value="WD40_RLD"/>
    <property type="match status" value="1"/>
</dbReference>
<name>A0A0P7TBJ9_SCLFO</name>
<evidence type="ECO:0000313" key="4">
    <source>
        <dbReference type="EMBL" id="KPP58255.1"/>
    </source>
</evidence>
<dbReference type="PANTHER" id="PTHR22870">
    <property type="entry name" value="REGULATOR OF CHROMOSOME CONDENSATION"/>
    <property type="match status" value="1"/>
</dbReference>
<dbReference type="InterPro" id="IPR009091">
    <property type="entry name" value="RCC1/BLIP-II"/>
</dbReference>
<dbReference type="PRINTS" id="PR00633">
    <property type="entry name" value="RCCNDNSATION"/>
</dbReference>
<feature type="repeat" description="RCC1" evidence="2">
    <location>
        <begin position="276"/>
        <end position="326"/>
    </location>
</feature>
<dbReference type="AlphaFoldDB" id="A0A0P7TBJ9"/>
<accession>A0A0P7TBJ9</accession>
<organism evidence="4 5">
    <name type="scientific">Scleropages formosus</name>
    <name type="common">Asian bonytongue</name>
    <name type="synonym">Osteoglossum formosum</name>
    <dbReference type="NCBI Taxonomy" id="113540"/>
    <lineage>
        <taxon>Eukaryota</taxon>
        <taxon>Metazoa</taxon>
        <taxon>Chordata</taxon>
        <taxon>Craniata</taxon>
        <taxon>Vertebrata</taxon>
        <taxon>Euteleostomi</taxon>
        <taxon>Actinopterygii</taxon>
        <taxon>Neopterygii</taxon>
        <taxon>Teleostei</taxon>
        <taxon>Osteoglossocephala</taxon>
        <taxon>Osteoglossomorpha</taxon>
        <taxon>Osteoglossiformes</taxon>
        <taxon>Osteoglossidae</taxon>
        <taxon>Scleropages</taxon>
    </lineage>
</organism>
<feature type="non-terminal residue" evidence="4">
    <location>
        <position position="367"/>
    </location>
</feature>
<evidence type="ECO:0000256" key="2">
    <source>
        <dbReference type="PROSITE-ProRule" id="PRU00235"/>
    </source>
</evidence>
<proteinExistence type="predicted"/>
<dbReference type="SUPFAM" id="SSF50985">
    <property type="entry name" value="RCC1/BLIP-II"/>
    <property type="match status" value="1"/>
</dbReference>
<evidence type="ECO:0000256" key="1">
    <source>
        <dbReference type="ARBA" id="ARBA00022737"/>
    </source>
</evidence>
<dbReference type="InterPro" id="IPR000408">
    <property type="entry name" value="Reg_chr_condens"/>
</dbReference>
<dbReference type="PROSITE" id="PS50012">
    <property type="entry name" value="RCC1_3"/>
    <property type="match status" value="5"/>
</dbReference>
<dbReference type="Proteomes" id="UP000034805">
    <property type="component" value="Unassembled WGS sequence"/>
</dbReference>
<dbReference type="PROSITE" id="PS00626">
    <property type="entry name" value="RCC1_2"/>
    <property type="match status" value="3"/>
</dbReference>
<dbReference type="InterPro" id="IPR051210">
    <property type="entry name" value="Ub_ligase/GEF_domain"/>
</dbReference>
<gene>
    <name evidence="4" type="ORF">Z043_123936</name>
</gene>
<feature type="repeat" description="RCC1" evidence="2">
    <location>
        <begin position="197"/>
        <end position="275"/>
    </location>
</feature>
<feature type="repeat" description="RCC1" evidence="2">
    <location>
        <begin position="18"/>
        <end position="76"/>
    </location>
</feature>
<dbReference type="Gene3D" id="2.130.10.30">
    <property type="entry name" value="Regulator of chromosome condensation 1/beta-lactamase-inhibitor protein II"/>
    <property type="match status" value="3"/>
</dbReference>
<evidence type="ECO:0000313" key="5">
    <source>
        <dbReference type="Proteomes" id="UP000034805"/>
    </source>
</evidence>
<feature type="repeat" description="RCC1" evidence="2">
    <location>
        <begin position="127"/>
        <end position="196"/>
    </location>
</feature>
<feature type="domain" description="RCC1-like" evidence="3">
    <location>
        <begin position="20"/>
        <end position="356"/>
    </location>
</feature>
<comment type="caution">
    <text evidence="4">The sequence shown here is derived from an EMBL/GenBank/DDBJ whole genome shotgun (WGS) entry which is preliminary data.</text>
</comment>
<dbReference type="PANTHER" id="PTHR22870:SF408">
    <property type="entry name" value="OS09G0560450 PROTEIN"/>
    <property type="match status" value="1"/>
</dbReference>